<organism evidence="1 2">
    <name type="scientific">Tetrapyrgos nigripes</name>
    <dbReference type="NCBI Taxonomy" id="182062"/>
    <lineage>
        <taxon>Eukaryota</taxon>
        <taxon>Fungi</taxon>
        <taxon>Dikarya</taxon>
        <taxon>Basidiomycota</taxon>
        <taxon>Agaricomycotina</taxon>
        <taxon>Agaricomycetes</taxon>
        <taxon>Agaricomycetidae</taxon>
        <taxon>Agaricales</taxon>
        <taxon>Marasmiineae</taxon>
        <taxon>Marasmiaceae</taxon>
        <taxon>Tetrapyrgos</taxon>
    </lineage>
</organism>
<proteinExistence type="predicted"/>
<keyword evidence="2" id="KW-1185">Reference proteome</keyword>
<comment type="caution">
    <text evidence="1">The sequence shown here is derived from an EMBL/GenBank/DDBJ whole genome shotgun (WGS) entry which is preliminary data.</text>
</comment>
<dbReference type="Proteomes" id="UP000559256">
    <property type="component" value="Unassembled WGS sequence"/>
</dbReference>
<evidence type="ECO:0000313" key="2">
    <source>
        <dbReference type="Proteomes" id="UP000559256"/>
    </source>
</evidence>
<name>A0A8H5GSC0_9AGAR</name>
<evidence type="ECO:0000313" key="1">
    <source>
        <dbReference type="EMBL" id="KAF5369915.1"/>
    </source>
</evidence>
<dbReference type="EMBL" id="JAACJM010000012">
    <property type="protein sequence ID" value="KAF5369915.1"/>
    <property type="molecule type" value="Genomic_DNA"/>
</dbReference>
<dbReference type="OrthoDB" id="3229989at2759"/>
<reference evidence="1 2" key="1">
    <citation type="journal article" date="2020" name="ISME J.">
        <title>Uncovering the hidden diversity of litter-decomposition mechanisms in mushroom-forming fungi.</title>
        <authorList>
            <person name="Floudas D."/>
            <person name="Bentzer J."/>
            <person name="Ahren D."/>
            <person name="Johansson T."/>
            <person name="Persson P."/>
            <person name="Tunlid A."/>
        </authorList>
    </citation>
    <scope>NUCLEOTIDE SEQUENCE [LARGE SCALE GENOMIC DNA]</scope>
    <source>
        <strain evidence="1 2">CBS 291.85</strain>
    </source>
</reference>
<protein>
    <submittedName>
        <fullName evidence="1">Uncharacterized protein</fullName>
    </submittedName>
</protein>
<sequence>MERFLASHSPEAVAHSQFCENYFGWDVDHSSFDEALVAGCASYRAIDRYLSGADLFILPRNRSELESILRRYCYDAIHNAISRSKATLETGGYSRVCHLAEESISQVLNTGDNTSVLLSLHCINSSNANNHQRPGHPNWPIKTT</sequence>
<dbReference type="AlphaFoldDB" id="A0A8H5GSC0"/>
<accession>A0A8H5GSC0</accession>
<gene>
    <name evidence="1" type="ORF">D9758_001031</name>
</gene>